<dbReference type="PANTHER" id="PTHR43798:SF5">
    <property type="entry name" value="MONOACYLGLYCEROL LIPASE ABHD6"/>
    <property type="match status" value="1"/>
</dbReference>
<dbReference type="GO" id="GO:0047372">
    <property type="term" value="F:monoacylglycerol lipase activity"/>
    <property type="evidence" value="ECO:0007669"/>
    <property type="project" value="TreeGrafter"/>
</dbReference>
<evidence type="ECO:0000313" key="2">
    <source>
        <dbReference type="EMBL" id="RKT74553.1"/>
    </source>
</evidence>
<keyword evidence="3" id="KW-1185">Reference proteome</keyword>
<organism evidence="2 3">
    <name type="scientific">Saccharothrix variisporea</name>
    <dbReference type="NCBI Taxonomy" id="543527"/>
    <lineage>
        <taxon>Bacteria</taxon>
        <taxon>Bacillati</taxon>
        <taxon>Actinomycetota</taxon>
        <taxon>Actinomycetes</taxon>
        <taxon>Pseudonocardiales</taxon>
        <taxon>Pseudonocardiaceae</taxon>
        <taxon>Saccharothrix</taxon>
    </lineage>
</organism>
<dbReference type="Proteomes" id="UP000272729">
    <property type="component" value="Unassembled WGS sequence"/>
</dbReference>
<comment type="caution">
    <text evidence="2">The sequence shown here is derived from an EMBL/GenBank/DDBJ whole genome shotgun (WGS) entry which is preliminary data.</text>
</comment>
<accession>A0A495XQ28</accession>
<dbReference type="GO" id="GO:0046464">
    <property type="term" value="P:acylglycerol catabolic process"/>
    <property type="evidence" value="ECO:0007669"/>
    <property type="project" value="TreeGrafter"/>
</dbReference>
<sequence length="261" mass="27769">MAREDVAPLLLLHGGGADAGSWRPVVERLPSGWPVHALNLPGHGGEPGFAYDARIIQVTARHVADRLPDLGLVRPHVVGHSMGGAVALELAKVVPVAGVTALCPIGFWTPPRAWVTAALLRNAARLSAMTDPKTRSLLMAEAPARRLVLTAFSARPSLIHPSAAAAAASALSGSDIVAMTKYTWRYRFRGRVPVPVLLAWATRDRLVPLSDADRARRLLPQAAHALLPGSGHLVVEDDPDLTAALVRDHAHRLPPADFTDA</sequence>
<dbReference type="AlphaFoldDB" id="A0A495XQ28"/>
<dbReference type="InterPro" id="IPR000073">
    <property type="entry name" value="AB_hydrolase_1"/>
</dbReference>
<dbReference type="SUPFAM" id="SSF53474">
    <property type="entry name" value="alpha/beta-Hydrolases"/>
    <property type="match status" value="1"/>
</dbReference>
<feature type="domain" description="AB hydrolase-1" evidence="1">
    <location>
        <begin position="9"/>
        <end position="244"/>
    </location>
</feature>
<evidence type="ECO:0000259" key="1">
    <source>
        <dbReference type="Pfam" id="PF12697"/>
    </source>
</evidence>
<dbReference type="PANTHER" id="PTHR43798">
    <property type="entry name" value="MONOACYLGLYCEROL LIPASE"/>
    <property type="match status" value="1"/>
</dbReference>
<dbReference type="Pfam" id="PF12697">
    <property type="entry name" value="Abhydrolase_6"/>
    <property type="match status" value="1"/>
</dbReference>
<dbReference type="EMBL" id="RBXR01000001">
    <property type="protein sequence ID" value="RKT74553.1"/>
    <property type="molecule type" value="Genomic_DNA"/>
</dbReference>
<evidence type="ECO:0000313" key="3">
    <source>
        <dbReference type="Proteomes" id="UP000272729"/>
    </source>
</evidence>
<dbReference type="PRINTS" id="PR00111">
    <property type="entry name" value="ABHYDROLASE"/>
</dbReference>
<proteinExistence type="predicted"/>
<reference evidence="2 3" key="1">
    <citation type="submission" date="2018-10" db="EMBL/GenBank/DDBJ databases">
        <title>Sequencing the genomes of 1000 actinobacteria strains.</title>
        <authorList>
            <person name="Klenk H.-P."/>
        </authorList>
    </citation>
    <scope>NUCLEOTIDE SEQUENCE [LARGE SCALE GENOMIC DNA]</scope>
    <source>
        <strain evidence="2 3">DSM 43911</strain>
    </source>
</reference>
<gene>
    <name evidence="2" type="ORF">DFJ66_7915</name>
</gene>
<dbReference type="RefSeq" id="WP_121229418.1">
    <property type="nucleotide sequence ID" value="NZ_JBIUBA010000003.1"/>
</dbReference>
<dbReference type="Gene3D" id="3.40.50.1820">
    <property type="entry name" value="alpha/beta hydrolase"/>
    <property type="match status" value="1"/>
</dbReference>
<protein>
    <submittedName>
        <fullName evidence="2">Pimeloyl-ACP methyl ester carboxylesterase</fullName>
    </submittedName>
</protein>
<dbReference type="InterPro" id="IPR050266">
    <property type="entry name" value="AB_hydrolase_sf"/>
</dbReference>
<dbReference type="OrthoDB" id="27092at2"/>
<dbReference type="GO" id="GO:0016020">
    <property type="term" value="C:membrane"/>
    <property type="evidence" value="ECO:0007669"/>
    <property type="project" value="TreeGrafter"/>
</dbReference>
<name>A0A495XQ28_9PSEU</name>
<dbReference type="InterPro" id="IPR029058">
    <property type="entry name" value="AB_hydrolase_fold"/>
</dbReference>